<dbReference type="InterPro" id="IPR036779">
    <property type="entry name" value="LysM_dom_sf"/>
</dbReference>
<dbReference type="GO" id="GO:0004222">
    <property type="term" value="F:metalloendopeptidase activity"/>
    <property type="evidence" value="ECO:0007669"/>
    <property type="project" value="TreeGrafter"/>
</dbReference>
<dbReference type="Gene3D" id="2.70.70.10">
    <property type="entry name" value="Glucose Permease (Domain IIA)"/>
    <property type="match status" value="1"/>
</dbReference>
<dbReference type="PANTHER" id="PTHR21666:SF270">
    <property type="entry name" value="MUREIN HYDROLASE ACTIVATOR ENVC"/>
    <property type="match status" value="1"/>
</dbReference>
<dbReference type="PROSITE" id="PS51782">
    <property type="entry name" value="LYSM"/>
    <property type="match status" value="2"/>
</dbReference>
<feature type="domain" description="LysM" evidence="1">
    <location>
        <begin position="195"/>
        <end position="239"/>
    </location>
</feature>
<name>A0A2M8KEH3_9BACT</name>
<dbReference type="InterPro" id="IPR050570">
    <property type="entry name" value="Cell_wall_metabolism_enzyme"/>
</dbReference>
<dbReference type="InterPro" id="IPR016047">
    <property type="entry name" value="M23ase_b-sheet_dom"/>
</dbReference>
<dbReference type="AlphaFoldDB" id="A0A2M8KEH3"/>
<dbReference type="Gene3D" id="3.10.350.10">
    <property type="entry name" value="LysM domain"/>
    <property type="match status" value="2"/>
</dbReference>
<dbReference type="SMART" id="SM00257">
    <property type="entry name" value="LysM"/>
    <property type="match status" value="2"/>
</dbReference>
<comment type="caution">
    <text evidence="2">The sequence shown here is derived from an EMBL/GenBank/DDBJ whole genome shotgun (WGS) entry which is preliminary data.</text>
</comment>
<dbReference type="InterPro" id="IPR011055">
    <property type="entry name" value="Dup_hybrid_motif"/>
</dbReference>
<dbReference type="EMBL" id="PFDW01000032">
    <property type="protein sequence ID" value="PJE58314.1"/>
    <property type="molecule type" value="Genomic_DNA"/>
</dbReference>
<feature type="domain" description="LysM" evidence="1">
    <location>
        <begin position="145"/>
        <end position="189"/>
    </location>
</feature>
<dbReference type="CDD" id="cd12797">
    <property type="entry name" value="M23_peptidase"/>
    <property type="match status" value="1"/>
</dbReference>
<accession>A0A2M8KEH3</accession>
<dbReference type="Pfam" id="PF01551">
    <property type="entry name" value="Peptidase_M23"/>
    <property type="match status" value="1"/>
</dbReference>
<dbReference type="InterPro" id="IPR018392">
    <property type="entry name" value="LysM"/>
</dbReference>
<evidence type="ECO:0000313" key="2">
    <source>
        <dbReference type="EMBL" id="PJE58314.1"/>
    </source>
</evidence>
<gene>
    <name evidence="2" type="ORF">COU81_01500</name>
</gene>
<evidence type="ECO:0000259" key="1">
    <source>
        <dbReference type="PROSITE" id="PS51782"/>
    </source>
</evidence>
<organism evidence="2 3">
    <name type="scientific">Candidatus Portnoybacteria bacterium CG10_big_fil_rev_8_21_14_0_10_36_7</name>
    <dbReference type="NCBI Taxonomy" id="1974812"/>
    <lineage>
        <taxon>Bacteria</taxon>
        <taxon>Candidatus Portnoyibacteriota</taxon>
    </lineage>
</organism>
<dbReference type="Pfam" id="PF01476">
    <property type="entry name" value="LysM"/>
    <property type="match status" value="2"/>
</dbReference>
<proteinExistence type="predicted"/>
<dbReference type="PANTHER" id="PTHR21666">
    <property type="entry name" value="PEPTIDASE-RELATED"/>
    <property type="match status" value="1"/>
</dbReference>
<evidence type="ECO:0000313" key="3">
    <source>
        <dbReference type="Proteomes" id="UP000231450"/>
    </source>
</evidence>
<reference evidence="3" key="1">
    <citation type="submission" date="2017-09" db="EMBL/GenBank/DDBJ databases">
        <title>Depth-based differentiation of microbial function through sediment-hosted aquifers and enrichment of novel symbionts in the deep terrestrial subsurface.</title>
        <authorList>
            <person name="Probst A.J."/>
            <person name="Ladd B."/>
            <person name="Jarett J.K."/>
            <person name="Geller-Mcgrath D.E."/>
            <person name="Sieber C.M.K."/>
            <person name="Emerson J.B."/>
            <person name="Anantharaman K."/>
            <person name="Thomas B.C."/>
            <person name="Malmstrom R."/>
            <person name="Stieglmeier M."/>
            <person name="Klingl A."/>
            <person name="Woyke T."/>
            <person name="Ryan C.M."/>
            <person name="Banfield J.F."/>
        </authorList>
    </citation>
    <scope>NUCLEOTIDE SEQUENCE [LARGE SCALE GENOMIC DNA]</scope>
</reference>
<sequence>MKRFLILFWHKIRQLNGLKLIKSIRLSSQFILAIFLLAIVIFANSAPRQIFLGKLALANTLGFEDEGALIAEMALIESSEEISADQLSENAFSTQIDVVDQVGGGDFLSEELEIDVPSLDDSALVSNDSPNGEFVLSPNGRKEIFTYVVQSGDSVGVIAEKFNISVATVIWANDLKSNGFIKPGQELIILPVTGIRYRISSRDTLSAIAKKYKADIGRIREFNNISEEDKLAIGDYLIIPDGKIQSVSVASSRYAVVPARLRAFVGEVKQLDDYFIFPTTGRITQGLHPTNAVDIANPSRPPIYAAAAGVVTIADVSGWNGGYGKYIRIHHPNGVGTVYAHFSEVYVRTGETVGQGQIIGKMGSTGNSTGAHLHWEVRGATNPLARYR</sequence>
<dbReference type="CDD" id="cd00118">
    <property type="entry name" value="LysM"/>
    <property type="match status" value="2"/>
</dbReference>
<dbReference type="Proteomes" id="UP000231450">
    <property type="component" value="Unassembled WGS sequence"/>
</dbReference>
<protein>
    <recommendedName>
        <fullName evidence="1">LysM domain-containing protein</fullName>
    </recommendedName>
</protein>
<dbReference type="SUPFAM" id="SSF51261">
    <property type="entry name" value="Duplicated hybrid motif"/>
    <property type="match status" value="1"/>
</dbReference>